<proteinExistence type="predicted"/>
<dbReference type="Proteomes" id="UP000094455">
    <property type="component" value="Unassembled WGS sequence"/>
</dbReference>
<name>A0A1E3NQM1_9ASCO</name>
<feature type="signal peptide" evidence="1">
    <location>
        <begin position="1"/>
        <end position="22"/>
    </location>
</feature>
<dbReference type="AlphaFoldDB" id="A0A1E3NQM1"/>
<evidence type="ECO:0000256" key="1">
    <source>
        <dbReference type="SAM" id="SignalP"/>
    </source>
</evidence>
<gene>
    <name evidence="2" type="ORF">PICMEDRAFT_81611</name>
</gene>
<keyword evidence="3" id="KW-1185">Reference proteome</keyword>
<dbReference type="GeneID" id="30181677"/>
<dbReference type="RefSeq" id="XP_019019513.1">
    <property type="nucleotide sequence ID" value="XM_019164990.1"/>
</dbReference>
<dbReference type="EMBL" id="KV454001">
    <property type="protein sequence ID" value="ODQ48400.1"/>
    <property type="molecule type" value="Genomic_DNA"/>
</dbReference>
<evidence type="ECO:0000313" key="3">
    <source>
        <dbReference type="Proteomes" id="UP000094455"/>
    </source>
</evidence>
<organism evidence="2 3">
    <name type="scientific">Pichia membranifaciens NRRL Y-2026</name>
    <dbReference type="NCBI Taxonomy" id="763406"/>
    <lineage>
        <taxon>Eukaryota</taxon>
        <taxon>Fungi</taxon>
        <taxon>Dikarya</taxon>
        <taxon>Ascomycota</taxon>
        <taxon>Saccharomycotina</taxon>
        <taxon>Pichiomycetes</taxon>
        <taxon>Pichiales</taxon>
        <taxon>Pichiaceae</taxon>
        <taxon>Pichia</taxon>
    </lineage>
</organism>
<reference evidence="2 3" key="1">
    <citation type="journal article" date="2016" name="Proc. Natl. Acad. Sci. U.S.A.">
        <title>Comparative genomics of biotechnologically important yeasts.</title>
        <authorList>
            <person name="Riley R."/>
            <person name="Haridas S."/>
            <person name="Wolfe K.H."/>
            <person name="Lopes M.R."/>
            <person name="Hittinger C.T."/>
            <person name="Goeker M."/>
            <person name="Salamov A.A."/>
            <person name="Wisecaver J.H."/>
            <person name="Long T.M."/>
            <person name="Calvey C.H."/>
            <person name="Aerts A.L."/>
            <person name="Barry K.W."/>
            <person name="Choi C."/>
            <person name="Clum A."/>
            <person name="Coughlan A.Y."/>
            <person name="Deshpande S."/>
            <person name="Douglass A.P."/>
            <person name="Hanson S.J."/>
            <person name="Klenk H.-P."/>
            <person name="LaButti K.M."/>
            <person name="Lapidus A."/>
            <person name="Lindquist E.A."/>
            <person name="Lipzen A.M."/>
            <person name="Meier-Kolthoff J.P."/>
            <person name="Ohm R.A."/>
            <person name="Otillar R.P."/>
            <person name="Pangilinan J.L."/>
            <person name="Peng Y."/>
            <person name="Rokas A."/>
            <person name="Rosa C.A."/>
            <person name="Scheuner C."/>
            <person name="Sibirny A.A."/>
            <person name="Slot J.C."/>
            <person name="Stielow J.B."/>
            <person name="Sun H."/>
            <person name="Kurtzman C.P."/>
            <person name="Blackwell M."/>
            <person name="Grigoriev I.V."/>
            <person name="Jeffries T.W."/>
        </authorList>
    </citation>
    <scope>NUCLEOTIDE SEQUENCE [LARGE SCALE GENOMIC DNA]</scope>
    <source>
        <strain evidence="2 3">NRRL Y-2026</strain>
    </source>
</reference>
<accession>A0A1E3NQM1</accession>
<protein>
    <recommendedName>
        <fullName evidence="4">Secreted protein</fullName>
    </recommendedName>
</protein>
<keyword evidence="1" id="KW-0732">Signal</keyword>
<evidence type="ECO:0008006" key="4">
    <source>
        <dbReference type="Google" id="ProtNLM"/>
    </source>
</evidence>
<sequence length="96" mass="10863">MSTGIKACLMLSVLWRSGTAGGRKIQQCSKNKAKLVRNDELCFECSGAGSCVDVLCGRRLCLQRRLICRGSRRELTIFRTQEAWMIVRRCQLPRLA</sequence>
<evidence type="ECO:0000313" key="2">
    <source>
        <dbReference type="EMBL" id="ODQ48400.1"/>
    </source>
</evidence>
<feature type="chain" id="PRO_5009133478" description="Secreted protein" evidence="1">
    <location>
        <begin position="23"/>
        <end position="96"/>
    </location>
</feature>